<dbReference type="Proteomes" id="UP001271007">
    <property type="component" value="Unassembled WGS sequence"/>
</dbReference>
<feature type="transmembrane region" description="Helical" evidence="6">
    <location>
        <begin position="59"/>
        <end position="85"/>
    </location>
</feature>
<comment type="subcellular location">
    <subcellularLocation>
        <location evidence="1">Membrane</location>
        <topology evidence="1">Multi-pass membrane protein</topology>
    </subcellularLocation>
</comment>
<dbReference type="InterPro" id="IPR002293">
    <property type="entry name" value="AA/rel_permease1"/>
</dbReference>
<keyword evidence="4 6" id="KW-1133">Transmembrane helix</keyword>
<evidence type="ECO:0000256" key="1">
    <source>
        <dbReference type="ARBA" id="ARBA00004141"/>
    </source>
</evidence>
<keyword evidence="5 6" id="KW-0472">Membrane</keyword>
<name>A0AAJ0G4Q9_9PEZI</name>
<dbReference type="PANTHER" id="PTHR45649:SF41">
    <property type="entry name" value="TRANSPORTER, PUTATIVE (EUROFUNG)-RELATED"/>
    <property type="match status" value="1"/>
</dbReference>
<reference evidence="7" key="1">
    <citation type="submission" date="2023-04" db="EMBL/GenBank/DDBJ databases">
        <title>Black Yeasts Isolated from many extreme environments.</title>
        <authorList>
            <person name="Coleine C."/>
            <person name="Stajich J.E."/>
            <person name="Selbmann L."/>
        </authorList>
    </citation>
    <scope>NUCLEOTIDE SEQUENCE</scope>
    <source>
        <strain evidence="7">CCFEE 5312</strain>
    </source>
</reference>
<feature type="transmembrane region" description="Helical" evidence="6">
    <location>
        <begin position="294"/>
        <end position="319"/>
    </location>
</feature>
<keyword evidence="3 6" id="KW-0812">Transmembrane</keyword>
<keyword evidence="8" id="KW-1185">Reference proteome</keyword>
<feature type="transmembrane region" description="Helical" evidence="6">
    <location>
        <begin position="91"/>
        <end position="110"/>
    </location>
</feature>
<dbReference type="GO" id="GO:0016020">
    <property type="term" value="C:membrane"/>
    <property type="evidence" value="ECO:0007669"/>
    <property type="project" value="UniProtKB-SubCell"/>
</dbReference>
<evidence type="ECO:0000256" key="2">
    <source>
        <dbReference type="ARBA" id="ARBA00022448"/>
    </source>
</evidence>
<feature type="transmembrane region" description="Helical" evidence="6">
    <location>
        <begin position="252"/>
        <end position="273"/>
    </location>
</feature>
<sequence>MEDSKRSRNNVEMRAIDDEIRDLEFDRNTTAAKQWATPHDIKDMDALGLTPTFKRRFKFVAMVGFSSTVVVAWQNMLAVFYFALYNGGTGGLFWGFVFSMSAMTFVYLTIAELSSCFPTAGGQYQWVSECAPRNMRKILAYCTGWLLTLAWITFLGSCGVIIGNTIKYCILVYHPDSPAANSQWLPTVLALIVLVGGAFFNIHLAKKFPMIEGIMLVIHLAGWVAVIVTLWTTSPRGNTHDVIFTFTNPGGWPNAGVASLIGVLTPFSSLFGYDSSVHMTENAKDASRTIPLSLMTAYGVNAIMAFIAAITMIFCIGDVDAVLASPSPFVAVFLNSTGSKAGTIILIVPIILAFCSALISEVATASRQLWSFARDGGLPGGHYLEPVPDAETPRRAVWVTIALACAIACINFGPVVGFNAIISIIGCSLSFSYTLCIGCTIWRRFFGPPIPKERFSLGKAGVFVNIIGFCCVLPITVISVFPSVPNPTPDYMNWASLVFGTVVIVAAINYFMGGRKAFNPPMRRVD</sequence>
<dbReference type="PANTHER" id="PTHR45649">
    <property type="entry name" value="AMINO-ACID PERMEASE BAT1"/>
    <property type="match status" value="1"/>
</dbReference>
<feature type="transmembrane region" description="Helical" evidence="6">
    <location>
        <begin position="183"/>
        <end position="202"/>
    </location>
</feature>
<dbReference type="Gene3D" id="1.20.1740.10">
    <property type="entry name" value="Amino acid/polyamine transporter I"/>
    <property type="match status" value="1"/>
</dbReference>
<feature type="transmembrane region" description="Helical" evidence="6">
    <location>
        <begin position="494"/>
        <end position="513"/>
    </location>
</feature>
<feature type="transmembrane region" description="Helical" evidence="6">
    <location>
        <begin position="462"/>
        <end position="482"/>
    </location>
</feature>
<organism evidence="7 8">
    <name type="scientific">Extremus antarcticus</name>
    <dbReference type="NCBI Taxonomy" id="702011"/>
    <lineage>
        <taxon>Eukaryota</taxon>
        <taxon>Fungi</taxon>
        <taxon>Dikarya</taxon>
        <taxon>Ascomycota</taxon>
        <taxon>Pezizomycotina</taxon>
        <taxon>Dothideomycetes</taxon>
        <taxon>Dothideomycetidae</taxon>
        <taxon>Mycosphaerellales</taxon>
        <taxon>Extremaceae</taxon>
        <taxon>Extremus</taxon>
    </lineage>
</organism>
<accession>A0AAJ0G4Q9</accession>
<dbReference type="PIRSF" id="PIRSF006060">
    <property type="entry name" value="AA_transporter"/>
    <property type="match status" value="1"/>
</dbReference>
<proteinExistence type="predicted"/>
<keyword evidence="2" id="KW-0813">Transport</keyword>
<evidence type="ECO:0000256" key="6">
    <source>
        <dbReference type="SAM" id="Phobius"/>
    </source>
</evidence>
<comment type="caution">
    <text evidence="7">The sequence shown here is derived from an EMBL/GenBank/DDBJ whole genome shotgun (WGS) entry which is preliminary data.</text>
</comment>
<feature type="transmembrane region" description="Helical" evidence="6">
    <location>
        <begin position="339"/>
        <end position="359"/>
    </location>
</feature>
<feature type="transmembrane region" description="Helical" evidence="6">
    <location>
        <begin position="420"/>
        <end position="442"/>
    </location>
</feature>
<feature type="transmembrane region" description="Helical" evidence="6">
    <location>
        <begin position="138"/>
        <end position="163"/>
    </location>
</feature>
<evidence type="ECO:0000256" key="4">
    <source>
        <dbReference type="ARBA" id="ARBA00022989"/>
    </source>
</evidence>
<dbReference type="AlphaFoldDB" id="A0AAJ0G4Q9"/>
<dbReference type="GO" id="GO:0022857">
    <property type="term" value="F:transmembrane transporter activity"/>
    <property type="evidence" value="ECO:0007669"/>
    <property type="project" value="InterPro"/>
</dbReference>
<evidence type="ECO:0000256" key="3">
    <source>
        <dbReference type="ARBA" id="ARBA00022692"/>
    </source>
</evidence>
<evidence type="ECO:0000256" key="5">
    <source>
        <dbReference type="ARBA" id="ARBA00023136"/>
    </source>
</evidence>
<gene>
    <name evidence="7" type="ORF">LTR09_010986</name>
</gene>
<evidence type="ECO:0008006" key="9">
    <source>
        <dbReference type="Google" id="ProtNLM"/>
    </source>
</evidence>
<feature type="transmembrane region" description="Helical" evidence="6">
    <location>
        <begin position="214"/>
        <end position="232"/>
    </location>
</feature>
<feature type="transmembrane region" description="Helical" evidence="6">
    <location>
        <begin position="396"/>
        <end position="414"/>
    </location>
</feature>
<dbReference type="EMBL" id="JAWDJX010000059">
    <property type="protein sequence ID" value="KAK3047602.1"/>
    <property type="molecule type" value="Genomic_DNA"/>
</dbReference>
<dbReference type="Pfam" id="PF13520">
    <property type="entry name" value="AA_permease_2"/>
    <property type="match status" value="1"/>
</dbReference>
<protein>
    <recommendedName>
        <fullName evidence="9">Amino acid transporter</fullName>
    </recommendedName>
</protein>
<evidence type="ECO:0000313" key="8">
    <source>
        <dbReference type="Proteomes" id="UP001271007"/>
    </source>
</evidence>
<evidence type="ECO:0000313" key="7">
    <source>
        <dbReference type="EMBL" id="KAK3047602.1"/>
    </source>
</evidence>